<dbReference type="EMBL" id="KZ805300">
    <property type="protein sequence ID" value="PVI08383.1"/>
    <property type="molecule type" value="Genomic_DNA"/>
</dbReference>
<sequence length="252" mass="28219">MESTKARSASVSSYHTTSRQQSKQSGLSTFGMTRPTPPQSPDEGLRPGKFARVGLPSSPRPSDPPLTPMSPPMSARSFGTVIDSEPSTPAYSPRSGSSWDDSRLVLLPPVPSSPTTPAEPVWDMMVPIQKAPKKRPLRFSMKPSLSRQPTTNSEKDVDPKTALSSHPAKPKHLRSQSEKEILHHLYPPSEKEQESEEVKSEGETQNAPPLDRLALKMKQLLRRKSDTDRRSTDKKWKNYELQRMETSHWTEL</sequence>
<feature type="compositionally biased region" description="Polar residues" evidence="1">
    <location>
        <begin position="85"/>
        <end position="99"/>
    </location>
</feature>
<feature type="compositionally biased region" description="Pro residues" evidence="1">
    <location>
        <begin position="58"/>
        <end position="71"/>
    </location>
</feature>
<feature type="compositionally biased region" description="Basic and acidic residues" evidence="1">
    <location>
        <begin position="175"/>
        <end position="202"/>
    </location>
</feature>
<feature type="region of interest" description="Disordered" evidence="1">
    <location>
        <begin position="1"/>
        <end position="235"/>
    </location>
</feature>
<organism evidence="2 3">
    <name type="scientific">Periconia macrospinosa</name>
    <dbReference type="NCBI Taxonomy" id="97972"/>
    <lineage>
        <taxon>Eukaryota</taxon>
        <taxon>Fungi</taxon>
        <taxon>Dikarya</taxon>
        <taxon>Ascomycota</taxon>
        <taxon>Pezizomycotina</taxon>
        <taxon>Dothideomycetes</taxon>
        <taxon>Pleosporomycetidae</taxon>
        <taxon>Pleosporales</taxon>
        <taxon>Massarineae</taxon>
        <taxon>Periconiaceae</taxon>
        <taxon>Periconia</taxon>
    </lineage>
</organism>
<dbReference type="AlphaFoldDB" id="A0A2V1ECX3"/>
<accession>A0A2V1ECX3</accession>
<evidence type="ECO:0000256" key="1">
    <source>
        <dbReference type="SAM" id="MobiDB-lite"/>
    </source>
</evidence>
<reference evidence="2 3" key="1">
    <citation type="journal article" date="2018" name="Sci. Rep.">
        <title>Comparative genomics provides insights into the lifestyle and reveals functional heterogeneity of dark septate endophytic fungi.</title>
        <authorList>
            <person name="Knapp D.G."/>
            <person name="Nemeth J.B."/>
            <person name="Barry K."/>
            <person name="Hainaut M."/>
            <person name="Henrissat B."/>
            <person name="Johnson J."/>
            <person name="Kuo A."/>
            <person name="Lim J.H.P."/>
            <person name="Lipzen A."/>
            <person name="Nolan M."/>
            <person name="Ohm R.A."/>
            <person name="Tamas L."/>
            <person name="Grigoriev I.V."/>
            <person name="Spatafora J.W."/>
            <person name="Nagy L.G."/>
            <person name="Kovacs G.M."/>
        </authorList>
    </citation>
    <scope>NUCLEOTIDE SEQUENCE [LARGE SCALE GENOMIC DNA]</scope>
    <source>
        <strain evidence="2 3">DSE2036</strain>
    </source>
</reference>
<protein>
    <submittedName>
        <fullName evidence="2">Uncharacterized protein</fullName>
    </submittedName>
</protein>
<proteinExistence type="predicted"/>
<feature type="compositionally biased region" description="Basic and acidic residues" evidence="1">
    <location>
        <begin position="223"/>
        <end position="235"/>
    </location>
</feature>
<feature type="compositionally biased region" description="Polar residues" evidence="1">
    <location>
        <begin position="143"/>
        <end position="152"/>
    </location>
</feature>
<dbReference type="STRING" id="97972.A0A2V1ECX3"/>
<evidence type="ECO:0000313" key="2">
    <source>
        <dbReference type="EMBL" id="PVI08383.1"/>
    </source>
</evidence>
<feature type="compositionally biased region" description="Polar residues" evidence="1">
    <location>
        <begin position="1"/>
        <end position="31"/>
    </location>
</feature>
<gene>
    <name evidence="2" type="ORF">DM02DRAFT_607799</name>
</gene>
<evidence type="ECO:0000313" key="3">
    <source>
        <dbReference type="Proteomes" id="UP000244855"/>
    </source>
</evidence>
<dbReference type="Proteomes" id="UP000244855">
    <property type="component" value="Unassembled WGS sequence"/>
</dbReference>
<keyword evidence="3" id="KW-1185">Reference proteome</keyword>
<dbReference type="OrthoDB" id="3921377at2759"/>
<name>A0A2V1ECX3_9PLEO</name>